<comment type="caution">
    <text evidence="1">The sequence shown here is derived from an EMBL/GenBank/DDBJ whole genome shotgun (WGS) entry which is preliminary data.</text>
</comment>
<gene>
    <name evidence="1" type="ORF">DHETER_LOCUS13486</name>
</gene>
<name>A0ACA9PZT8_9GLOM</name>
<keyword evidence="2" id="KW-1185">Reference proteome</keyword>
<dbReference type="Proteomes" id="UP000789702">
    <property type="component" value="Unassembled WGS sequence"/>
</dbReference>
<protein>
    <submittedName>
        <fullName evidence="1">11827_t:CDS:1</fullName>
    </submittedName>
</protein>
<evidence type="ECO:0000313" key="1">
    <source>
        <dbReference type="EMBL" id="CAG8731807.1"/>
    </source>
</evidence>
<evidence type="ECO:0000313" key="2">
    <source>
        <dbReference type="Proteomes" id="UP000789702"/>
    </source>
</evidence>
<accession>A0ACA9PZT8</accession>
<proteinExistence type="predicted"/>
<dbReference type="EMBL" id="CAJVPU010037139">
    <property type="protein sequence ID" value="CAG8731807.1"/>
    <property type="molecule type" value="Genomic_DNA"/>
</dbReference>
<feature type="non-terminal residue" evidence="1">
    <location>
        <position position="1"/>
    </location>
</feature>
<organism evidence="1 2">
    <name type="scientific">Dentiscutata heterogama</name>
    <dbReference type="NCBI Taxonomy" id="1316150"/>
    <lineage>
        <taxon>Eukaryota</taxon>
        <taxon>Fungi</taxon>
        <taxon>Fungi incertae sedis</taxon>
        <taxon>Mucoromycota</taxon>
        <taxon>Glomeromycotina</taxon>
        <taxon>Glomeromycetes</taxon>
        <taxon>Diversisporales</taxon>
        <taxon>Gigasporaceae</taxon>
        <taxon>Dentiscutata</taxon>
    </lineage>
</organism>
<feature type="non-terminal residue" evidence="1">
    <location>
        <position position="399"/>
    </location>
</feature>
<reference evidence="1" key="1">
    <citation type="submission" date="2021-06" db="EMBL/GenBank/DDBJ databases">
        <authorList>
            <person name="Kallberg Y."/>
            <person name="Tangrot J."/>
            <person name="Rosling A."/>
        </authorList>
    </citation>
    <scope>NUCLEOTIDE SEQUENCE</scope>
    <source>
        <strain evidence="1">IL203A</strain>
    </source>
</reference>
<sequence length="399" mass="45532">LSNQIEELQQQLIRTRVDYSKVEKALSTATDVIEQLKDKEEKLTTNIENLKARHEQDMANNRRHIAALNREKTDLSKTNEDLQSQLEYLVNASRIKKKPDVTSNDIYYDENGQAIGDLSSEIHPGVLAALQNNNLNVEETLKALNASNRMIGNLRANLQKEKSEKYELKKLLADSQEQIEAIRNAEFDVPILNKTKRKIQPKRSTNMGLSDIIESKEPSNDDEFGYQHRDGYSSEEHTIYSEEDIIDKSNRPSSDWFNTRRSNTLSRSSRSSRISSQASSLFKKRSMADESISDVEEENEDMDKTQISETSIIDEDISSEALRKLDENSSTKSRISNNVGQDIKVDESETLEDIFGSYRRESNVQGHEDEGTSANRDSKVESVIHRSDVQDSIDENTEY</sequence>